<comment type="caution">
    <text evidence="1">The sequence shown here is derived from an EMBL/GenBank/DDBJ whole genome shotgun (WGS) entry which is preliminary data.</text>
</comment>
<accession>A0ABQ7WMG2</accession>
<organism evidence="1 2">
    <name type="scientific">Solanum tuberosum</name>
    <name type="common">Potato</name>
    <dbReference type="NCBI Taxonomy" id="4113"/>
    <lineage>
        <taxon>Eukaryota</taxon>
        <taxon>Viridiplantae</taxon>
        <taxon>Streptophyta</taxon>
        <taxon>Embryophyta</taxon>
        <taxon>Tracheophyta</taxon>
        <taxon>Spermatophyta</taxon>
        <taxon>Magnoliopsida</taxon>
        <taxon>eudicotyledons</taxon>
        <taxon>Gunneridae</taxon>
        <taxon>Pentapetalae</taxon>
        <taxon>asterids</taxon>
        <taxon>lamiids</taxon>
        <taxon>Solanales</taxon>
        <taxon>Solanaceae</taxon>
        <taxon>Solanoideae</taxon>
        <taxon>Solaneae</taxon>
        <taxon>Solanum</taxon>
    </lineage>
</organism>
<reference evidence="1 2" key="1">
    <citation type="journal article" date="2021" name="bioRxiv">
        <title>Chromosome-scale and haplotype-resolved genome assembly of a tetraploid potato cultivar.</title>
        <authorList>
            <person name="Sun H."/>
            <person name="Jiao W.-B."/>
            <person name="Krause K."/>
            <person name="Campoy J.A."/>
            <person name="Goel M."/>
            <person name="Folz-Donahue K."/>
            <person name="Kukat C."/>
            <person name="Huettel B."/>
            <person name="Schneeberger K."/>
        </authorList>
    </citation>
    <scope>NUCLEOTIDE SEQUENCE [LARGE SCALE GENOMIC DNA]</scope>
    <source>
        <strain evidence="1">SolTubOtavaFocal</strain>
        <tissue evidence="1">Leaves</tissue>
    </source>
</reference>
<keyword evidence="2" id="KW-1185">Reference proteome</keyword>
<name>A0ABQ7WMG2_SOLTU</name>
<dbReference type="Proteomes" id="UP000826656">
    <property type="component" value="Unassembled WGS sequence"/>
</dbReference>
<protein>
    <submittedName>
        <fullName evidence="1">Uncharacterized protein</fullName>
    </submittedName>
</protein>
<sequence>MIIEKGSEPGRICIDPSSTNFLISPEFCFARCCWSWEFRRSSLGEEVQQRLAAAALFVGCYSSLFVAGGDEREATRRGGEETRRGRERLSDSLWERGRRKGDASMERTGERMDILLGF</sequence>
<proteinExistence type="predicted"/>
<gene>
    <name evidence="1" type="ORF">KY290_000755</name>
</gene>
<dbReference type="EMBL" id="JAIVGD010000001">
    <property type="protein sequence ID" value="KAH0781157.1"/>
    <property type="molecule type" value="Genomic_DNA"/>
</dbReference>
<evidence type="ECO:0000313" key="1">
    <source>
        <dbReference type="EMBL" id="KAH0781157.1"/>
    </source>
</evidence>
<evidence type="ECO:0000313" key="2">
    <source>
        <dbReference type="Proteomes" id="UP000826656"/>
    </source>
</evidence>